<dbReference type="GO" id="GO:0016491">
    <property type="term" value="F:oxidoreductase activity"/>
    <property type="evidence" value="ECO:0007669"/>
    <property type="project" value="UniProtKB-KW"/>
</dbReference>
<comment type="catalytic activity">
    <reaction evidence="7">
        <text>protoporphyrinogen IX + 3 a ubiquinone = protoporphyrin IX + 3 a ubiquinol</text>
        <dbReference type="Rhea" id="RHEA:63936"/>
        <dbReference type="Rhea" id="RHEA-COMP:9565"/>
        <dbReference type="Rhea" id="RHEA-COMP:9566"/>
        <dbReference type="ChEBI" id="CHEBI:16389"/>
        <dbReference type="ChEBI" id="CHEBI:17976"/>
        <dbReference type="ChEBI" id="CHEBI:57306"/>
        <dbReference type="ChEBI" id="CHEBI:57307"/>
    </reaction>
</comment>
<evidence type="ECO:0000313" key="9">
    <source>
        <dbReference type="EMBL" id="MFM2485873.1"/>
    </source>
</evidence>
<dbReference type="Pfam" id="PF12724">
    <property type="entry name" value="Flavodoxin_5"/>
    <property type="match status" value="1"/>
</dbReference>
<evidence type="ECO:0000256" key="5">
    <source>
        <dbReference type="ARBA" id="ARBA00023136"/>
    </source>
</evidence>
<evidence type="ECO:0000256" key="4">
    <source>
        <dbReference type="ARBA" id="ARBA00023002"/>
    </source>
</evidence>
<feature type="domain" description="Flavodoxin" evidence="8">
    <location>
        <begin position="4"/>
        <end position="151"/>
    </location>
</feature>
<evidence type="ECO:0000256" key="6">
    <source>
        <dbReference type="ARBA" id="ARBA00023244"/>
    </source>
</evidence>
<comment type="function">
    <text evidence="7">Catalyzes the 6-electron oxidation of protoporphyrinogen IX to form protoporphyrin IX; under anaerobic conditions uses menaquinone as an electron acceptor, under aerobic conditions uses ubiquinone as an electron acceptor.</text>
</comment>
<evidence type="ECO:0000256" key="2">
    <source>
        <dbReference type="ARBA" id="ARBA00022643"/>
    </source>
</evidence>
<evidence type="ECO:0000256" key="3">
    <source>
        <dbReference type="ARBA" id="ARBA00022741"/>
    </source>
</evidence>
<keyword evidence="5" id="KW-0472">Membrane</keyword>
<evidence type="ECO:0000256" key="1">
    <source>
        <dbReference type="ARBA" id="ARBA00022630"/>
    </source>
</evidence>
<comment type="subcellular location">
    <subcellularLocation>
        <location evidence="7">Cell membrane</location>
        <topology evidence="7">Peripheral membrane protein</topology>
    </subcellularLocation>
</comment>
<comment type="catalytic activity">
    <reaction evidence="7">
        <text>protoporphyrinogen IX + 3 a quinone = protoporphyrin IX + 3 a quinol</text>
        <dbReference type="Rhea" id="RHEA:65032"/>
        <dbReference type="ChEBI" id="CHEBI:24646"/>
        <dbReference type="ChEBI" id="CHEBI:57306"/>
        <dbReference type="ChEBI" id="CHEBI:57307"/>
        <dbReference type="ChEBI" id="CHEBI:132124"/>
        <dbReference type="EC" id="1.3.5.3"/>
    </reaction>
</comment>
<evidence type="ECO:0000259" key="8">
    <source>
        <dbReference type="Pfam" id="PF12724"/>
    </source>
</evidence>
<keyword evidence="7" id="KW-1003">Cell membrane</keyword>
<keyword evidence="3 7" id="KW-0547">Nucleotide-binding</keyword>
<dbReference type="EMBL" id="JBEQCT010000006">
    <property type="protein sequence ID" value="MFM2485873.1"/>
    <property type="molecule type" value="Genomic_DNA"/>
</dbReference>
<comment type="cofactor">
    <cofactor evidence="7">
        <name>FMN</name>
        <dbReference type="ChEBI" id="CHEBI:58210"/>
    </cofactor>
    <text evidence="7">Binds 1 FMN non-covalently per subunit.</text>
</comment>
<comment type="similarity">
    <text evidence="7">Belongs to the HemG family.</text>
</comment>
<dbReference type="NCBIfam" id="NF008316">
    <property type="entry name" value="PRK11104.1"/>
    <property type="match status" value="1"/>
</dbReference>
<dbReference type="PANTHER" id="PTHR38030">
    <property type="entry name" value="PROTOPORPHYRINOGEN IX DEHYDROGENASE [MENAQUINONE]"/>
    <property type="match status" value="1"/>
</dbReference>
<keyword evidence="2 7" id="KW-0288">FMN</keyword>
<keyword evidence="6 7" id="KW-0627">Porphyrin biosynthesis</keyword>
<dbReference type="InterPro" id="IPR029039">
    <property type="entry name" value="Flavoprotein-like_sf"/>
</dbReference>
<dbReference type="PANTHER" id="PTHR38030:SF2">
    <property type="entry name" value="PROTOPORPHYRINOGEN IX DEHYDROGENASE [QUINONE]"/>
    <property type="match status" value="1"/>
</dbReference>
<evidence type="ECO:0000256" key="7">
    <source>
        <dbReference type="HAMAP-Rule" id="MF_00853"/>
    </source>
</evidence>
<gene>
    <name evidence="7 9" type="primary">hemG</name>
    <name evidence="9" type="ORF">ABUE30_12545</name>
</gene>
<dbReference type="InterPro" id="IPR026816">
    <property type="entry name" value="Flavodoxin_dom"/>
</dbReference>
<dbReference type="HAMAP" id="MF_00853">
    <property type="entry name" value="HemG"/>
    <property type="match status" value="1"/>
</dbReference>
<organism evidence="9 10">
    <name type="scientific">Celerinatantimonas yamalensis</name>
    <dbReference type="NCBI Taxonomy" id="559956"/>
    <lineage>
        <taxon>Bacteria</taxon>
        <taxon>Pseudomonadati</taxon>
        <taxon>Pseudomonadota</taxon>
        <taxon>Gammaproteobacteria</taxon>
        <taxon>Celerinatantimonadaceae</taxon>
        <taxon>Celerinatantimonas</taxon>
    </lineage>
</organism>
<comment type="pathway">
    <text evidence="7">Porphyrin-containing compound metabolism; protoporphyrin-IX biosynthesis; protoporphyrin-IX from protoporphyrinogen-IX: step 1/1.</text>
</comment>
<protein>
    <recommendedName>
        <fullName evidence="7">Protoporphyrinogen IX dehydrogenase [quinone]</fullName>
        <ecNumber evidence="7">1.3.5.3</ecNumber>
    </recommendedName>
    <alternativeName>
        <fullName evidence="7">Protoporphyrinogen IX dehydrogenase [menaquinone]</fullName>
    </alternativeName>
    <alternativeName>
        <fullName evidence="7">Protoporphyrinogen IX dehydrogenase [ubiquinone]</fullName>
    </alternativeName>
    <alternativeName>
        <fullName evidence="7">Protoporphyrinogen oxidase</fullName>
        <shortName evidence="7">PPO</shortName>
    </alternativeName>
</protein>
<dbReference type="InterPro" id="IPR044264">
    <property type="entry name" value="HemG"/>
</dbReference>
<dbReference type="Gene3D" id="3.40.50.360">
    <property type="match status" value="1"/>
</dbReference>
<dbReference type="RefSeq" id="WP_408624135.1">
    <property type="nucleotide sequence ID" value="NZ_JBEQCT010000006.1"/>
</dbReference>
<comment type="catalytic activity">
    <reaction evidence="7">
        <text>protoporphyrinogen IX + 3 a menaquinone = protoporphyrin IX + 3 a menaquinol</text>
        <dbReference type="Rhea" id="RHEA:27409"/>
        <dbReference type="Rhea" id="RHEA-COMP:9537"/>
        <dbReference type="Rhea" id="RHEA-COMP:9539"/>
        <dbReference type="ChEBI" id="CHEBI:16374"/>
        <dbReference type="ChEBI" id="CHEBI:18151"/>
        <dbReference type="ChEBI" id="CHEBI:57306"/>
        <dbReference type="ChEBI" id="CHEBI:57307"/>
        <dbReference type="EC" id="1.3.5.3"/>
    </reaction>
</comment>
<dbReference type="InterPro" id="IPR052200">
    <property type="entry name" value="Protoporphyrinogen_IX_DH"/>
</dbReference>
<dbReference type="SUPFAM" id="SSF52218">
    <property type="entry name" value="Flavoproteins"/>
    <property type="match status" value="1"/>
</dbReference>
<name>A0ABW9G9E2_9GAMM</name>
<dbReference type="Proteomes" id="UP001629953">
    <property type="component" value="Unassembled WGS sequence"/>
</dbReference>
<keyword evidence="4 7" id="KW-0560">Oxidoreductase</keyword>
<sequence>MTLLICYSSCEGQARKIAETIAADQRETDIVMADLSAQEQWPDPAQFDKILIGASIRYGKFRPVVHRYVDHYQSALASRPSAFFGVCLTARKPNKDEPENSVYMQKFAKAHSWQPNLRAMFAGALRYSVYNWWQVKLIQMIMKMTGGSTDRSQDIEFTDWQKVAQFAVRFNQL</sequence>
<comment type="caution">
    <text evidence="9">The sequence shown here is derived from an EMBL/GenBank/DDBJ whole genome shotgun (WGS) entry which is preliminary data.</text>
</comment>
<proteinExistence type="inferred from homology"/>
<keyword evidence="1 7" id="KW-0285">Flavoprotein</keyword>
<accession>A0ABW9G9E2</accession>
<dbReference type="EC" id="1.3.5.3" evidence="7"/>
<keyword evidence="10" id="KW-1185">Reference proteome</keyword>
<evidence type="ECO:0000313" key="10">
    <source>
        <dbReference type="Proteomes" id="UP001629953"/>
    </source>
</evidence>
<reference evidence="9 10" key="1">
    <citation type="journal article" date="2013" name="Int. J. Syst. Evol. Microbiol.">
        <title>Celerinatantimonas yamalensis sp. nov., a cold-adapted diazotrophic bacterium from a cold permafrost brine.</title>
        <authorList>
            <person name="Shcherbakova V."/>
            <person name="Chuvilskaya N."/>
            <person name="Rivkina E."/>
            <person name="Demidov N."/>
            <person name="Uchaeva V."/>
            <person name="Suetin S."/>
            <person name="Suzina N."/>
            <person name="Gilichinsky D."/>
        </authorList>
    </citation>
    <scope>NUCLEOTIDE SEQUENCE [LARGE SCALE GENOMIC DNA]</scope>
    <source>
        <strain evidence="9 10">C7</strain>
    </source>
</reference>